<reference evidence="2 3" key="1">
    <citation type="journal article" date="2018" name="Front. Plant Sci.">
        <title>Red Clover (Trifolium pratense) and Zigzag Clover (T. medium) - A Picture of Genomic Similarities and Differences.</title>
        <authorList>
            <person name="Dluhosova J."/>
            <person name="Istvanek J."/>
            <person name="Nedelnik J."/>
            <person name="Repkova J."/>
        </authorList>
    </citation>
    <scope>NUCLEOTIDE SEQUENCE [LARGE SCALE GENOMIC DNA]</scope>
    <source>
        <strain evidence="3">cv. 10/8</strain>
        <tissue evidence="2">Leaf</tissue>
    </source>
</reference>
<evidence type="ECO:0000313" key="2">
    <source>
        <dbReference type="EMBL" id="MCI09568.1"/>
    </source>
</evidence>
<dbReference type="InterPro" id="IPR039299">
    <property type="entry name" value="SEOA"/>
</dbReference>
<feature type="domain" description="Sieve element occlusion N-terminal" evidence="1">
    <location>
        <begin position="26"/>
        <end position="109"/>
    </location>
</feature>
<dbReference type="PANTHER" id="PTHR33232:SF20">
    <property type="entry name" value="PROTEIN SIEVE ELEMENT OCCLUSION B-LIKE"/>
    <property type="match status" value="1"/>
</dbReference>
<evidence type="ECO:0000259" key="1">
    <source>
        <dbReference type="Pfam" id="PF14576"/>
    </source>
</evidence>
<accession>A0A392PBU6</accession>
<dbReference type="Proteomes" id="UP000265520">
    <property type="component" value="Unassembled WGS sequence"/>
</dbReference>
<protein>
    <submittedName>
        <fullName evidence="2">Sieve element occlusion protein</fullName>
    </submittedName>
</protein>
<proteinExistence type="predicted"/>
<dbReference type="GO" id="GO:0010088">
    <property type="term" value="P:phloem development"/>
    <property type="evidence" value="ECO:0007669"/>
    <property type="project" value="InterPro"/>
</dbReference>
<keyword evidence="3" id="KW-1185">Reference proteome</keyword>
<dbReference type="EMBL" id="LXQA010073138">
    <property type="protein sequence ID" value="MCI09568.1"/>
    <property type="molecule type" value="Genomic_DNA"/>
</dbReference>
<comment type="caution">
    <text evidence="2">The sequence shown here is derived from an EMBL/GenBank/DDBJ whole genome shotgun (WGS) entry which is preliminary data.</text>
</comment>
<evidence type="ECO:0000313" key="3">
    <source>
        <dbReference type="Proteomes" id="UP000265520"/>
    </source>
</evidence>
<dbReference type="AlphaFoldDB" id="A0A392PBU6"/>
<name>A0A392PBU6_9FABA</name>
<dbReference type="InterPro" id="IPR027942">
    <property type="entry name" value="SEO_N"/>
</dbReference>
<organism evidence="2 3">
    <name type="scientific">Trifolium medium</name>
    <dbReference type="NCBI Taxonomy" id="97028"/>
    <lineage>
        <taxon>Eukaryota</taxon>
        <taxon>Viridiplantae</taxon>
        <taxon>Streptophyta</taxon>
        <taxon>Embryophyta</taxon>
        <taxon>Tracheophyta</taxon>
        <taxon>Spermatophyta</taxon>
        <taxon>Magnoliopsida</taxon>
        <taxon>eudicotyledons</taxon>
        <taxon>Gunneridae</taxon>
        <taxon>Pentapetalae</taxon>
        <taxon>rosids</taxon>
        <taxon>fabids</taxon>
        <taxon>Fabales</taxon>
        <taxon>Fabaceae</taxon>
        <taxon>Papilionoideae</taxon>
        <taxon>50 kb inversion clade</taxon>
        <taxon>NPAAA clade</taxon>
        <taxon>Hologalegina</taxon>
        <taxon>IRL clade</taxon>
        <taxon>Trifolieae</taxon>
        <taxon>Trifolium</taxon>
    </lineage>
</organism>
<sequence length="112" mass="12726">MASTNPRQLQANKMQLKKERRMFSTSDDSAMMKQVQSTHAPDGREIDVKPLIQIVDEILIQIIARSVEGHQHDHVKHEQEKLETAAALAEFDMLDALAFIINKISCEVVFIL</sequence>
<dbReference type="Pfam" id="PF14576">
    <property type="entry name" value="SEO_N"/>
    <property type="match status" value="1"/>
</dbReference>
<dbReference type="PANTHER" id="PTHR33232">
    <property type="entry name" value="PROTEIN SIEVE ELEMENT OCCLUSION B-LIKE"/>
    <property type="match status" value="1"/>
</dbReference>